<protein>
    <submittedName>
        <fullName evidence="3">GGDEF domain-containing protein</fullName>
    </submittedName>
</protein>
<keyword evidence="4" id="KW-1185">Reference proteome</keyword>
<dbReference type="GO" id="GO:0005886">
    <property type="term" value="C:plasma membrane"/>
    <property type="evidence" value="ECO:0007669"/>
    <property type="project" value="TreeGrafter"/>
</dbReference>
<comment type="caution">
    <text evidence="3">The sequence shown here is derived from an EMBL/GenBank/DDBJ whole genome shotgun (WGS) entry which is preliminary data.</text>
</comment>
<feature type="transmembrane region" description="Helical" evidence="1">
    <location>
        <begin position="190"/>
        <end position="209"/>
    </location>
</feature>
<name>A0A9J6QMF8_9FIRM</name>
<evidence type="ECO:0000256" key="1">
    <source>
        <dbReference type="SAM" id="Phobius"/>
    </source>
</evidence>
<evidence type="ECO:0000259" key="2">
    <source>
        <dbReference type="PROSITE" id="PS50887"/>
    </source>
</evidence>
<dbReference type="InterPro" id="IPR000160">
    <property type="entry name" value="GGDEF_dom"/>
</dbReference>
<dbReference type="SMART" id="SM00267">
    <property type="entry name" value="GGDEF"/>
    <property type="match status" value="1"/>
</dbReference>
<dbReference type="NCBIfam" id="TIGR00254">
    <property type="entry name" value="GGDEF"/>
    <property type="match status" value="1"/>
</dbReference>
<evidence type="ECO:0000313" key="3">
    <source>
        <dbReference type="EMBL" id="MCU7377098.1"/>
    </source>
</evidence>
<feature type="transmembrane region" description="Helical" evidence="1">
    <location>
        <begin position="163"/>
        <end position="184"/>
    </location>
</feature>
<keyword evidence="1" id="KW-0812">Transmembrane</keyword>
<organism evidence="3 4">
    <name type="scientific">Hominibacterium faecale</name>
    <dbReference type="NCBI Taxonomy" id="2839743"/>
    <lineage>
        <taxon>Bacteria</taxon>
        <taxon>Bacillati</taxon>
        <taxon>Bacillota</taxon>
        <taxon>Clostridia</taxon>
        <taxon>Peptostreptococcales</taxon>
        <taxon>Anaerovoracaceae</taxon>
        <taxon>Hominibacterium</taxon>
    </lineage>
</organism>
<feature type="transmembrane region" description="Helical" evidence="1">
    <location>
        <begin position="49"/>
        <end position="75"/>
    </location>
</feature>
<feature type="domain" description="GGDEF" evidence="2">
    <location>
        <begin position="271"/>
        <end position="392"/>
    </location>
</feature>
<dbReference type="InterPro" id="IPR029787">
    <property type="entry name" value="Nucleotide_cyclase"/>
</dbReference>
<dbReference type="CDD" id="cd01949">
    <property type="entry name" value="GGDEF"/>
    <property type="match status" value="1"/>
</dbReference>
<dbReference type="InterPro" id="IPR050469">
    <property type="entry name" value="Diguanylate_Cyclase"/>
</dbReference>
<dbReference type="PROSITE" id="PS50887">
    <property type="entry name" value="GGDEF"/>
    <property type="match status" value="1"/>
</dbReference>
<accession>A0A9J6QMF8</accession>
<keyword evidence="1" id="KW-0472">Membrane</keyword>
<dbReference type="SUPFAM" id="SSF55073">
    <property type="entry name" value="Nucleotide cyclase"/>
    <property type="match status" value="1"/>
</dbReference>
<proteinExistence type="predicted"/>
<dbReference type="EMBL" id="JAOSHN010000001">
    <property type="protein sequence ID" value="MCU7377098.1"/>
    <property type="molecule type" value="Genomic_DNA"/>
</dbReference>
<dbReference type="PANTHER" id="PTHR45138:SF9">
    <property type="entry name" value="DIGUANYLATE CYCLASE DGCM-RELATED"/>
    <property type="match status" value="1"/>
</dbReference>
<dbReference type="GO" id="GO:0052621">
    <property type="term" value="F:diguanylate cyclase activity"/>
    <property type="evidence" value="ECO:0007669"/>
    <property type="project" value="TreeGrafter"/>
</dbReference>
<dbReference type="GO" id="GO:1902201">
    <property type="term" value="P:negative regulation of bacterial-type flagellum-dependent cell motility"/>
    <property type="evidence" value="ECO:0007669"/>
    <property type="project" value="TreeGrafter"/>
</dbReference>
<dbReference type="AlphaFoldDB" id="A0A9J6QMF8"/>
<dbReference type="RefSeq" id="WP_253020585.1">
    <property type="nucleotide sequence ID" value="NZ_JAOSHN010000001.1"/>
</dbReference>
<feature type="transmembrane region" description="Helical" evidence="1">
    <location>
        <begin position="87"/>
        <end position="111"/>
    </location>
</feature>
<gene>
    <name evidence="3" type="ORF">OBO34_01880</name>
</gene>
<dbReference type="GO" id="GO:0043709">
    <property type="term" value="P:cell adhesion involved in single-species biofilm formation"/>
    <property type="evidence" value="ECO:0007669"/>
    <property type="project" value="TreeGrafter"/>
</dbReference>
<dbReference type="PANTHER" id="PTHR45138">
    <property type="entry name" value="REGULATORY COMPONENTS OF SENSORY TRANSDUCTION SYSTEM"/>
    <property type="match status" value="1"/>
</dbReference>
<dbReference type="Gene3D" id="3.30.70.270">
    <property type="match status" value="1"/>
</dbReference>
<reference evidence="3" key="1">
    <citation type="submission" date="2022-09" db="EMBL/GenBank/DDBJ databases">
        <title>Culturomic study of gut microbiota in children with autism spectrum disorder.</title>
        <authorList>
            <person name="Efimov B.A."/>
            <person name="Chaplin A.V."/>
            <person name="Sokolova S.R."/>
            <person name="Pikina A.P."/>
            <person name="Korzhanova M."/>
            <person name="Belova V."/>
            <person name="Korostin D."/>
        </authorList>
    </citation>
    <scope>NUCLEOTIDE SEQUENCE</scope>
    <source>
        <strain evidence="3">ASD5510</strain>
    </source>
</reference>
<dbReference type="InterPro" id="IPR043128">
    <property type="entry name" value="Rev_trsase/Diguanyl_cyclase"/>
</dbReference>
<sequence>MEWTFLLLTILLAASSAMWEYLWEKEGAFVKWDNWRALQIAFCVARVTWILAGAILGPSLPLFLLIFGALHLVPIKLFREQQYKAKLGYLIPFLLFSSILLTLIGAAALIGNITIDQIFYSPHIRMGILLAANCLLCVMLLFCRPLLQSRFIELKHDRKQDDLFLCFLWCGVLYVLADSIFCMIKVGNIVAILLAAGNLLLLLLIFLIIRQKWIIARERRVEEEYERLAAERAREQIMRIELETSLKQDAMTRCFSRRYITEYLQKMQGKETCSIAFIDLDGLKKINDEKGHQVGDQLLIRFAEELKSHLTQGELLARIGGDEFLLVFPNTTLETAEERMKALRNAISRLEEPMSFSYGAACGEMEVDDLIRVADEAMYRDKKRLKKGGDLR</sequence>
<keyword evidence="1" id="KW-1133">Transmembrane helix</keyword>
<dbReference type="Pfam" id="PF00990">
    <property type="entry name" value="GGDEF"/>
    <property type="match status" value="1"/>
</dbReference>
<feature type="transmembrane region" description="Helical" evidence="1">
    <location>
        <begin position="123"/>
        <end position="142"/>
    </location>
</feature>
<evidence type="ECO:0000313" key="4">
    <source>
        <dbReference type="Proteomes" id="UP001065549"/>
    </source>
</evidence>
<dbReference type="Proteomes" id="UP001065549">
    <property type="component" value="Unassembled WGS sequence"/>
</dbReference>